<dbReference type="Proteomes" id="UP000596742">
    <property type="component" value="Unassembled WGS sequence"/>
</dbReference>
<name>A0A8B6FSP4_MYTGA</name>
<accession>A0A8B6FSP4</accession>
<gene>
    <name evidence="1" type="ORF">MGAL_10B004310</name>
</gene>
<organism evidence="1 2">
    <name type="scientific">Mytilus galloprovincialis</name>
    <name type="common">Mediterranean mussel</name>
    <dbReference type="NCBI Taxonomy" id="29158"/>
    <lineage>
        <taxon>Eukaryota</taxon>
        <taxon>Metazoa</taxon>
        <taxon>Spiralia</taxon>
        <taxon>Lophotrochozoa</taxon>
        <taxon>Mollusca</taxon>
        <taxon>Bivalvia</taxon>
        <taxon>Autobranchia</taxon>
        <taxon>Pteriomorphia</taxon>
        <taxon>Mytilida</taxon>
        <taxon>Mytiloidea</taxon>
        <taxon>Mytilidae</taxon>
        <taxon>Mytilinae</taxon>
        <taxon>Mytilus</taxon>
    </lineage>
</organism>
<dbReference type="OrthoDB" id="6193810at2759"/>
<comment type="caution">
    <text evidence="1">The sequence shown here is derived from an EMBL/GenBank/DDBJ whole genome shotgun (WGS) entry which is preliminary data.</text>
</comment>
<dbReference type="EMBL" id="UYJE01007246">
    <property type="protein sequence ID" value="VDI52945.1"/>
    <property type="molecule type" value="Genomic_DNA"/>
</dbReference>
<dbReference type="AlphaFoldDB" id="A0A8B6FSP4"/>
<sequence>MEVMDTLFSWEGGVELCRDGSNGYIISWEGGVEYVVMEVMDTLFSWEGGVELCRDGSNGYIIFMGRRSRIMS</sequence>
<keyword evidence="2" id="KW-1185">Reference proteome</keyword>
<protein>
    <submittedName>
        <fullName evidence="1">Uncharacterized protein</fullName>
    </submittedName>
</protein>
<evidence type="ECO:0000313" key="1">
    <source>
        <dbReference type="EMBL" id="VDI52945.1"/>
    </source>
</evidence>
<proteinExistence type="predicted"/>
<evidence type="ECO:0000313" key="2">
    <source>
        <dbReference type="Proteomes" id="UP000596742"/>
    </source>
</evidence>
<reference evidence="1" key="1">
    <citation type="submission" date="2018-11" db="EMBL/GenBank/DDBJ databases">
        <authorList>
            <person name="Alioto T."/>
            <person name="Alioto T."/>
        </authorList>
    </citation>
    <scope>NUCLEOTIDE SEQUENCE</scope>
</reference>